<dbReference type="Gene3D" id="3.30.420.10">
    <property type="entry name" value="Ribonuclease H-like superfamily/Ribonuclease H"/>
    <property type="match status" value="1"/>
</dbReference>
<dbReference type="Proteomes" id="UP000036513">
    <property type="component" value="Unassembled WGS sequence"/>
</dbReference>
<evidence type="ECO:0000256" key="1">
    <source>
        <dbReference type="ARBA" id="ARBA00009277"/>
    </source>
</evidence>
<dbReference type="PROSITE" id="PS50994">
    <property type="entry name" value="INTEGRASE"/>
    <property type="match status" value="1"/>
</dbReference>
<sequence length="505" mass="54823">MKSDGELMEILNAYDLTGSYRAAAELCGCSHHTVKKAVEDRGAGLPPATRRARMIDDWRDLLETWVADSKGKIRGDKAHDKLVALGYSGTDRTTRRAVAEIKAQWRLGNTRVHRPWITEPGLWLQYDFADGPLVAGRKIVLLVAWLAWSRYRVVIALRDRTAPSVFAGLDRIFRILGGAPTYLLTDNEKTVTTGHIAGVPVRNRAAVTFGRYYGISALTCEPADPASKGGVENAVKLAKADIVPTDTNLLPQYATFADVEAACAEFNAEINARVHRTTGRRPVEMLTQERPALHAVPDLPHTAALGVTRRVPDNTPMVTFEHCQYSVPATLLGQTVWIRHHDSTDEVVICALDDGGPIEVARHRRATPGSPAIHDDHFPDHRDKVPGDYRVRARTASEQTFLALGPGAAVWLKEAAAVGTERILQKMAHAVELSALAGCSDVDWALGHAAVHGRFATGDLDSILASKGMDPTRRGAGEDTSLAQGTSGWNLFGRTTIDAPEAGIA</sequence>
<dbReference type="NCBIfam" id="NF033546">
    <property type="entry name" value="transpos_IS21"/>
    <property type="match status" value="1"/>
</dbReference>
<evidence type="ECO:0000313" key="3">
    <source>
        <dbReference type="EMBL" id="KMO71866.1"/>
    </source>
</evidence>
<keyword evidence="4" id="KW-1185">Reference proteome</keyword>
<gene>
    <name evidence="3" type="ORF">MCHLDSM_04238</name>
</gene>
<proteinExistence type="inferred from homology"/>
<comment type="caution">
    <text evidence="3">The sequence shown here is derived from an EMBL/GenBank/DDBJ whole genome shotgun (WGS) entry which is preliminary data.</text>
</comment>
<comment type="similarity">
    <text evidence="1">Belongs to the transposase IS21/IS408/IS1162 family.</text>
</comment>
<evidence type="ECO:0000313" key="4">
    <source>
        <dbReference type="Proteomes" id="UP000036513"/>
    </source>
</evidence>
<name>A0A0J6YG62_9MYCO</name>
<reference evidence="3 4" key="1">
    <citation type="journal article" date="2015" name="Genome Biol. Evol.">
        <title>Characterization of Three Mycobacterium spp. with Potential Use in Bioremediation by Genome Sequencing and Comparative Genomics.</title>
        <authorList>
            <person name="Das S."/>
            <person name="Pettersson B.M."/>
            <person name="Behra P.R."/>
            <person name="Ramesh M."/>
            <person name="Dasgupta S."/>
            <person name="Bhattacharya A."/>
            <person name="Kirsebom L.A."/>
        </authorList>
    </citation>
    <scope>NUCLEOTIDE SEQUENCE [LARGE SCALE GENOMIC DNA]</scope>
    <source>
        <strain evidence="3 4">DSM 43826</strain>
    </source>
</reference>
<dbReference type="InterPro" id="IPR036397">
    <property type="entry name" value="RNaseH_sf"/>
</dbReference>
<dbReference type="InterPro" id="IPR012337">
    <property type="entry name" value="RNaseH-like_sf"/>
</dbReference>
<dbReference type="InterPro" id="IPR054353">
    <property type="entry name" value="IstA-like_C"/>
</dbReference>
<dbReference type="STRING" id="37916.MCHLDSM_04238"/>
<dbReference type="Pfam" id="PF00665">
    <property type="entry name" value="rve"/>
    <property type="match status" value="1"/>
</dbReference>
<feature type="domain" description="Integrase catalytic" evidence="2">
    <location>
        <begin position="111"/>
        <end position="290"/>
    </location>
</feature>
<dbReference type="EMBL" id="JYNL01000050">
    <property type="protein sequence ID" value="KMO71866.1"/>
    <property type="molecule type" value="Genomic_DNA"/>
</dbReference>
<dbReference type="PANTHER" id="PTHR35004">
    <property type="entry name" value="TRANSPOSASE RV3428C-RELATED"/>
    <property type="match status" value="1"/>
</dbReference>
<protein>
    <submittedName>
        <fullName evidence="3">Integrase core domain protein</fullName>
    </submittedName>
</protein>
<dbReference type="GO" id="GO:0015074">
    <property type="term" value="P:DNA integration"/>
    <property type="evidence" value="ECO:0007669"/>
    <property type="project" value="InterPro"/>
</dbReference>
<dbReference type="RefSeq" id="WP_048471613.1">
    <property type="nucleotide sequence ID" value="NZ_JYNL01000050.1"/>
</dbReference>
<dbReference type="AlphaFoldDB" id="A0A0J6YG62"/>
<organism evidence="3 4">
    <name type="scientific">Mycolicibacterium chlorophenolicum</name>
    <dbReference type="NCBI Taxonomy" id="37916"/>
    <lineage>
        <taxon>Bacteria</taxon>
        <taxon>Bacillati</taxon>
        <taxon>Actinomycetota</taxon>
        <taxon>Actinomycetes</taxon>
        <taxon>Mycobacteriales</taxon>
        <taxon>Mycobacteriaceae</taxon>
        <taxon>Mycolicibacterium</taxon>
    </lineage>
</organism>
<dbReference type="PATRIC" id="fig|37916.4.peg.4214"/>
<evidence type="ECO:0000259" key="2">
    <source>
        <dbReference type="PROSITE" id="PS50994"/>
    </source>
</evidence>
<dbReference type="SUPFAM" id="SSF53098">
    <property type="entry name" value="Ribonuclease H-like"/>
    <property type="match status" value="1"/>
</dbReference>
<dbReference type="GO" id="GO:0003676">
    <property type="term" value="F:nucleic acid binding"/>
    <property type="evidence" value="ECO:0007669"/>
    <property type="project" value="InterPro"/>
</dbReference>
<dbReference type="Pfam" id="PF22483">
    <property type="entry name" value="Mu-transpos_C_2"/>
    <property type="match status" value="1"/>
</dbReference>
<dbReference type="InterPro" id="IPR001584">
    <property type="entry name" value="Integrase_cat-core"/>
</dbReference>
<accession>A0A0J6YG62</accession>